<evidence type="ECO:0000256" key="8">
    <source>
        <dbReference type="ARBA" id="ARBA00051245"/>
    </source>
</evidence>
<evidence type="ECO:0000256" key="5">
    <source>
        <dbReference type="ARBA" id="ARBA00022777"/>
    </source>
</evidence>
<dbReference type="EC" id="2.7.10.2" evidence="2"/>
<name>A0ABW4SIC6_9BACL</name>
<dbReference type="Proteomes" id="UP001597218">
    <property type="component" value="Unassembled WGS sequence"/>
</dbReference>
<evidence type="ECO:0000256" key="7">
    <source>
        <dbReference type="ARBA" id="ARBA00023137"/>
    </source>
</evidence>
<dbReference type="Gene3D" id="3.40.50.300">
    <property type="entry name" value="P-loop containing nucleotide triphosphate hydrolases"/>
    <property type="match status" value="1"/>
</dbReference>
<dbReference type="Pfam" id="PF13614">
    <property type="entry name" value="AAA_31"/>
    <property type="match status" value="1"/>
</dbReference>
<evidence type="ECO:0000256" key="3">
    <source>
        <dbReference type="ARBA" id="ARBA00022679"/>
    </source>
</evidence>
<sequence>MMKRSNKKSIQTIARKLITDVNPKSVVSEQFRTVRTNINFSMPDAEIQTILFTSSSPGDGKSTVAANTAVVFAQEGKKVLLIDADMRKPTVHYTFHLTNTIGLSNVLVRQTTLEETIHHSSIDNLDILTCGPIPPNPSELLSSKSMDSVIEEVKEIYDLIIFDAPPVLSVTDAQILSNKCEGTILVISANKTEKESILKAKEALVASQAIILGAVLNNFVLDKDHYYYQYYGTAE</sequence>
<dbReference type="GO" id="GO:0004715">
    <property type="term" value="F:non-membrane spanning protein tyrosine kinase activity"/>
    <property type="evidence" value="ECO:0007669"/>
    <property type="project" value="UniProtKB-EC"/>
</dbReference>
<dbReference type="RefSeq" id="WP_381539266.1">
    <property type="nucleotide sequence ID" value="NZ_JBHUGI010000034.1"/>
</dbReference>
<evidence type="ECO:0000256" key="4">
    <source>
        <dbReference type="ARBA" id="ARBA00022741"/>
    </source>
</evidence>
<keyword evidence="11" id="KW-1185">Reference proteome</keyword>
<evidence type="ECO:0000259" key="9">
    <source>
        <dbReference type="Pfam" id="PF13614"/>
    </source>
</evidence>
<evidence type="ECO:0000256" key="2">
    <source>
        <dbReference type="ARBA" id="ARBA00011903"/>
    </source>
</evidence>
<dbReference type="InterPro" id="IPR027417">
    <property type="entry name" value="P-loop_NTPase"/>
</dbReference>
<proteinExistence type="inferred from homology"/>
<keyword evidence="7" id="KW-0829">Tyrosine-protein kinase</keyword>
<dbReference type="EMBL" id="JBHUGI010000034">
    <property type="protein sequence ID" value="MFD1929268.1"/>
    <property type="molecule type" value="Genomic_DNA"/>
</dbReference>
<dbReference type="CDD" id="cd05387">
    <property type="entry name" value="BY-kinase"/>
    <property type="match status" value="1"/>
</dbReference>
<dbReference type="PANTHER" id="PTHR32309:SF13">
    <property type="entry name" value="FERRIC ENTEROBACTIN TRANSPORT PROTEIN FEPE"/>
    <property type="match status" value="1"/>
</dbReference>
<evidence type="ECO:0000313" key="10">
    <source>
        <dbReference type="EMBL" id="MFD1929268.1"/>
    </source>
</evidence>
<evidence type="ECO:0000256" key="6">
    <source>
        <dbReference type="ARBA" id="ARBA00022840"/>
    </source>
</evidence>
<keyword evidence="3 10" id="KW-0808">Transferase</keyword>
<comment type="caution">
    <text evidence="10">The sequence shown here is derived from an EMBL/GenBank/DDBJ whole genome shotgun (WGS) entry which is preliminary data.</text>
</comment>
<dbReference type="PANTHER" id="PTHR32309">
    <property type="entry name" value="TYROSINE-PROTEIN KINASE"/>
    <property type="match status" value="1"/>
</dbReference>
<feature type="domain" description="AAA" evidence="9">
    <location>
        <begin position="49"/>
        <end position="177"/>
    </location>
</feature>
<dbReference type="InterPro" id="IPR050445">
    <property type="entry name" value="Bact_polysacc_biosynth/exp"/>
</dbReference>
<protein>
    <recommendedName>
        <fullName evidence="2">non-specific protein-tyrosine kinase</fullName>
        <ecNumber evidence="2">2.7.10.2</ecNumber>
    </recommendedName>
</protein>
<keyword evidence="4" id="KW-0547">Nucleotide-binding</keyword>
<keyword evidence="6" id="KW-0067">ATP-binding</keyword>
<dbReference type="SUPFAM" id="SSF52540">
    <property type="entry name" value="P-loop containing nucleoside triphosphate hydrolases"/>
    <property type="match status" value="1"/>
</dbReference>
<comment type="similarity">
    <text evidence="1">Belongs to the CpsD/CapB family.</text>
</comment>
<dbReference type="InterPro" id="IPR025669">
    <property type="entry name" value="AAA_dom"/>
</dbReference>
<reference evidence="11" key="1">
    <citation type="journal article" date="2019" name="Int. J. Syst. Evol. Microbiol.">
        <title>The Global Catalogue of Microorganisms (GCM) 10K type strain sequencing project: providing services to taxonomists for standard genome sequencing and annotation.</title>
        <authorList>
            <consortium name="The Broad Institute Genomics Platform"/>
            <consortium name="The Broad Institute Genome Sequencing Center for Infectious Disease"/>
            <person name="Wu L."/>
            <person name="Ma J."/>
        </authorList>
    </citation>
    <scope>NUCLEOTIDE SEQUENCE [LARGE SCALE GENOMIC DNA]</scope>
    <source>
        <strain evidence="11">CGMCC 4.7177</strain>
    </source>
</reference>
<gene>
    <name evidence="10" type="ORF">ACFSFY_14595</name>
</gene>
<dbReference type="InterPro" id="IPR005702">
    <property type="entry name" value="Wzc-like_C"/>
</dbReference>
<accession>A0ABW4SIC6</accession>
<evidence type="ECO:0000256" key="1">
    <source>
        <dbReference type="ARBA" id="ARBA00007316"/>
    </source>
</evidence>
<organism evidence="10 11">
    <name type="scientific">Sporosarcina siberiensis</name>
    <dbReference type="NCBI Taxonomy" id="1365606"/>
    <lineage>
        <taxon>Bacteria</taxon>
        <taxon>Bacillati</taxon>
        <taxon>Bacillota</taxon>
        <taxon>Bacilli</taxon>
        <taxon>Bacillales</taxon>
        <taxon>Caryophanaceae</taxon>
        <taxon>Sporosarcina</taxon>
    </lineage>
</organism>
<dbReference type="NCBIfam" id="TIGR01007">
    <property type="entry name" value="eps_fam"/>
    <property type="match status" value="1"/>
</dbReference>
<evidence type="ECO:0000313" key="11">
    <source>
        <dbReference type="Proteomes" id="UP001597218"/>
    </source>
</evidence>
<keyword evidence="5 10" id="KW-0418">Kinase</keyword>
<comment type="catalytic activity">
    <reaction evidence="8">
        <text>L-tyrosyl-[protein] + ATP = O-phospho-L-tyrosyl-[protein] + ADP + H(+)</text>
        <dbReference type="Rhea" id="RHEA:10596"/>
        <dbReference type="Rhea" id="RHEA-COMP:10136"/>
        <dbReference type="Rhea" id="RHEA-COMP:20101"/>
        <dbReference type="ChEBI" id="CHEBI:15378"/>
        <dbReference type="ChEBI" id="CHEBI:30616"/>
        <dbReference type="ChEBI" id="CHEBI:46858"/>
        <dbReference type="ChEBI" id="CHEBI:61978"/>
        <dbReference type="ChEBI" id="CHEBI:456216"/>
        <dbReference type="EC" id="2.7.10.2"/>
    </reaction>
</comment>